<evidence type="ECO:0000313" key="14">
    <source>
        <dbReference type="EnsemblPlants" id="EMT12297"/>
    </source>
</evidence>
<dbReference type="InterPro" id="IPR001245">
    <property type="entry name" value="Ser-Thr/Tyr_kinase_cat_dom"/>
</dbReference>
<dbReference type="PROSITE" id="PS01187">
    <property type="entry name" value="EGF_CA"/>
    <property type="match status" value="1"/>
</dbReference>
<dbReference type="GO" id="GO:0005524">
    <property type="term" value="F:ATP binding"/>
    <property type="evidence" value="ECO:0007669"/>
    <property type="project" value="UniProtKB-UniRule"/>
</dbReference>
<dbReference type="GO" id="GO:0005509">
    <property type="term" value="F:calcium ion binding"/>
    <property type="evidence" value="ECO:0007669"/>
    <property type="project" value="InterPro"/>
</dbReference>
<keyword evidence="5" id="KW-0732">Signal</keyword>
<protein>
    <submittedName>
        <fullName evidence="14">Wall-associated receptor kinase 4</fullName>
    </submittedName>
</protein>
<dbReference type="Gene3D" id="1.10.510.10">
    <property type="entry name" value="Transferase(Phosphotransferase) domain 1"/>
    <property type="match status" value="1"/>
</dbReference>
<dbReference type="ExpressionAtlas" id="M8B6D5">
    <property type="expression patterns" value="baseline"/>
</dbReference>
<dbReference type="PANTHER" id="PTHR27005:SF220">
    <property type="entry name" value="PROTEIN KINASE DOMAIN-CONTAINING PROTEIN"/>
    <property type="match status" value="1"/>
</dbReference>
<dbReference type="PANTHER" id="PTHR27005">
    <property type="entry name" value="WALL-ASSOCIATED RECEPTOR KINASE-LIKE 21"/>
    <property type="match status" value="1"/>
</dbReference>
<dbReference type="InterPro" id="IPR001881">
    <property type="entry name" value="EGF-like_Ca-bd_dom"/>
</dbReference>
<evidence type="ECO:0000256" key="6">
    <source>
        <dbReference type="ARBA" id="ARBA00022737"/>
    </source>
</evidence>
<keyword evidence="10" id="KW-1015">Disulfide bond</keyword>
<reference evidence="14" key="1">
    <citation type="submission" date="2015-06" db="UniProtKB">
        <authorList>
            <consortium name="EnsemblPlants"/>
        </authorList>
    </citation>
    <scope>IDENTIFICATION</scope>
</reference>
<sequence length="815" mass="88545">MAYMTISFSEIIIIALTAAALATGGEAASPPAPAPMGMPGCHTICGNISVPYPFGLGPPRGSWPGFNLTCDNSTTPPRLLLGGGGGILHVEDFSLIESAVLVKLTPGDVKIDGDGNGSIFSGGPDHGTYNIMLTDTWVYGANELILLGCNVRAMLKHGNATGTRGGYTCRCDNNYEGNPYIRDGCQDVDECEFHPCLDDGVCTNTDGGFDCGCPPGTHGNNSIPGGCVPFVSITQAEGGTCQRKCGDVNVLYPFGIGPSHCYRPGFNLTCDYPSGKPPRLLLDSFGIFQVEEISLPNTTLRVTSSYAVIEANSKNNFGYDFNEHFTSRGDVLYSLSTCNELIFSGCNVQATLHGIDNDASIISGYTSFCSESDVSAGRVPIVRNKNCYGIGCCQARISESLDGMPSMLSLKFADMNNFPDNMARPPYALIAEEGWFDNRLVSDQQTRALQNKLRFAPKVPIVVEWKVLPSESVGLHDLREHVKSSAGLNCTMDVAANICKSKYSRCIPAGTNTGYYCHCWEGYQGNPYEPHGCKESMIITLEELEKATRNFDSDLVVGGGGHGTVYKGILSNQRIVAIKKPKKECCKLFGCCLETEVPMLIYDFISNGTLYEHLHVEGPRSLSWGDRLRIAIETSKSLAYLHSAAAIPIIHRDVKSANILLDDTLTAKLADFGASRYIPMEKSGLETRAQCTRGYWDPMYFYTGHLTEKRNLPHILDPQVIEEGGKEVEEVAAIAIACVKLSGEDRPTMRQVELTLEGVRTSEGHVLHKAVVEEVHNNDIEVGVQSNKSVRKDNEGSTSRYSMEEEFILSASCPR</sequence>
<dbReference type="CDD" id="cd00054">
    <property type="entry name" value="EGF_CA"/>
    <property type="match status" value="1"/>
</dbReference>
<keyword evidence="2" id="KW-0723">Serine/threonine-protein kinase</keyword>
<keyword evidence="9 13" id="KW-0067">ATP-binding</keyword>
<dbReference type="InterPro" id="IPR000742">
    <property type="entry name" value="EGF"/>
</dbReference>
<keyword evidence="7 13" id="KW-0547">Nucleotide-binding</keyword>
<dbReference type="InterPro" id="IPR000719">
    <property type="entry name" value="Prot_kinase_dom"/>
</dbReference>
<dbReference type="SUPFAM" id="SSF56112">
    <property type="entry name" value="Protein kinase-like (PK-like)"/>
    <property type="match status" value="1"/>
</dbReference>
<name>M8B6D5_AEGTA</name>
<dbReference type="SMART" id="SM00179">
    <property type="entry name" value="EGF_CA"/>
    <property type="match status" value="1"/>
</dbReference>
<dbReference type="PROSITE" id="PS00107">
    <property type="entry name" value="PROTEIN_KINASE_ATP"/>
    <property type="match status" value="1"/>
</dbReference>
<evidence type="ECO:0000256" key="13">
    <source>
        <dbReference type="PROSITE-ProRule" id="PRU10141"/>
    </source>
</evidence>
<evidence type="ECO:0000256" key="8">
    <source>
        <dbReference type="ARBA" id="ARBA00022777"/>
    </source>
</evidence>
<keyword evidence="6" id="KW-0677">Repeat</keyword>
<evidence type="ECO:0000256" key="4">
    <source>
        <dbReference type="ARBA" id="ARBA00022679"/>
    </source>
</evidence>
<evidence type="ECO:0000256" key="9">
    <source>
        <dbReference type="ARBA" id="ARBA00022840"/>
    </source>
</evidence>
<dbReference type="InterPro" id="IPR000152">
    <property type="entry name" value="EGF-type_Asp/Asn_hydroxyl_site"/>
</dbReference>
<evidence type="ECO:0000256" key="2">
    <source>
        <dbReference type="ARBA" id="ARBA00022527"/>
    </source>
</evidence>
<dbReference type="InterPro" id="IPR017441">
    <property type="entry name" value="Protein_kinase_ATP_BS"/>
</dbReference>
<dbReference type="InterPro" id="IPR049883">
    <property type="entry name" value="NOTCH1_EGF-like"/>
</dbReference>
<feature type="binding site" evidence="13">
    <location>
        <position position="580"/>
    </location>
    <ligand>
        <name>ATP</name>
        <dbReference type="ChEBI" id="CHEBI:30616"/>
    </ligand>
</feature>
<dbReference type="AlphaFoldDB" id="M8B6D5"/>
<evidence type="ECO:0000256" key="5">
    <source>
        <dbReference type="ARBA" id="ARBA00022729"/>
    </source>
</evidence>
<keyword evidence="4" id="KW-0808">Transferase</keyword>
<dbReference type="Pfam" id="PF13947">
    <property type="entry name" value="GUB_WAK_bind"/>
    <property type="match status" value="2"/>
</dbReference>
<evidence type="ECO:0000256" key="3">
    <source>
        <dbReference type="ARBA" id="ARBA00022536"/>
    </source>
</evidence>
<dbReference type="InterPro" id="IPR045274">
    <property type="entry name" value="WAK-like"/>
</dbReference>
<dbReference type="InterPro" id="IPR018097">
    <property type="entry name" value="EGF_Ca-bd_CS"/>
</dbReference>
<dbReference type="InterPro" id="IPR025287">
    <property type="entry name" value="WAK_GUB"/>
</dbReference>
<keyword evidence="11" id="KW-0325">Glycoprotein</keyword>
<dbReference type="FunFam" id="2.10.25.10:FF:000005">
    <property type="entry name" value="Fibrillin 2"/>
    <property type="match status" value="1"/>
</dbReference>
<dbReference type="Pfam" id="PF07714">
    <property type="entry name" value="PK_Tyr_Ser-Thr"/>
    <property type="match status" value="1"/>
</dbReference>
<dbReference type="SUPFAM" id="SSF57196">
    <property type="entry name" value="EGF/Laminin"/>
    <property type="match status" value="1"/>
</dbReference>
<dbReference type="SMART" id="SM00220">
    <property type="entry name" value="S_TKc"/>
    <property type="match status" value="1"/>
</dbReference>
<comment type="caution">
    <text evidence="12">Lacks conserved residue(s) required for the propagation of feature annotation.</text>
</comment>
<dbReference type="InterPro" id="IPR011009">
    <property type="entry name" value="Kinase-like_dom_sf"/>
</dbReference>
<organism evidence="14">
    <name type="scientific">Aegilops tauschii</name>
    <name type="common">Tausch's goatgrass</name>
    <name type="synonym">Aegilops squarrosa</name>
    <dbReference type="NCBI Taxonomy" id="37682"/>
    <lineage>
        <taxon>Eukaryota</taxon>
        <taxon>Viridiplantae</taxon>
        <taxon>Streptophyta</taxon>
        <taxon>Embryophyta</taxon>
        <taxon>Tracheophyta</taxon>
        <taxon>Spermatophyta</taxon>
        <taxon>Magnoliopsida</taxon>
        <taxon>Liliopsida</taxon>
        <taxon>Poales</taxon>
        <taxon>Poaceae</taxon>
        <taxon>BOP clade</taxon>
        <taxon>Pooideae</taxon>
        <taxon>Triticodae</taxon>
        <taxon>Triticeae</taxon>
        <taxon>Triticinae</taxon>
        <taxon>Aegilops</taxon>
    </lineage>
</organism>
<dbReference type="Pfam" id="PF07645">
    <property type="entry name" value="EGF_CA"/>
    <property type="match status" value="1"/>
</dbReference>
<evidence type="ECO:0000256" key="10">
    <source>
        <dbReference type="ARBA" id="ARBA00023157"/>
    </source>
</evidence>
<accession>M8B6D5</accession>
<dbReference type="GO" id="GO:0030247">
    <property type="term" value="F:polysaccharide binding"/>
    <property type="evidence" value="ECO:0007669"/>
    <property type="project" value="InterPro"/>
</dbReference>
<dbReference type="GO" id="GO:0007166">
    <property type="term" value="P:cell surface receptor signaling pathway"/>
    <property type="evidence" value="ECO:0007669"/>
    <property type="project" value="InterPro"/>
</dbReference>
<dbReference type="GO" id="GO:0005886">
    <property type="term" value="C:plasma membrane"/>
    <property type="evidence" value="ECO:0007669"/>
    <property type="project" value="TreeGrafter"/>
</dbReference>
<dbReference type="PROSITE" id="PS00010">
    <property type="entry name" value="ASX_HYDROXYL"/>
    <property type="match status" value="1"/>
</dbReference>
<evidence type="ECO:0000256" key="1">
    <source>
        <dbReference type="ARBA" id="ARBA00004479"/>
    </source>
</evidence>
<evidence type="ECO:0000256" key="12">
    <source>
        <dbReference type="PROSITE-ProRule" id="PRU00076"/>
    </source>
</evidence>
<keyword evidence="8" id="KW-0418">Kinase</keyword>
<dbReference type="GO" id="GO:0004674">
    <property type="term" value="F:protein serine/threonine kinase activity"/>
    <property type="evidence" value="ECO:0007669"/>
    <property type="project" value="UniProtKB-KW"/>
</dbReference>
<comment type="subcellular location">
    <subcellularLocation>
        <location evidence="1">Membrane</location>
        <topology evidence="1">Single-pass type I membrane protein</topology>
    </subcellularLocation>
</comment>
<keyword evidence="3 12" id="KW-0245">EGF-like domain</keyword>
<dbReference type="EnsemblPlants" id="EMT12297">
    <property type="protein sequence ID" value="EMT12297"/>
    <property type="gene ID" value="F775_20055"/>
</dbReference>
<evidence type="ECO:0000256" key="11">
    <source>
        <dbReference type="ARBA" id="ARBA00023180"/>
    </source>
</evidence>
<evidence type="ECO:0000256" key="7">
    <source>
        <dbReference type="ARBA" id="ARBA00022741"/>
    </source>
</evidence>
<dbReference type="PROSITE" id="PS50026">
    <property type="entry name" value="EGF_3"/>
    <property type="match status" value="1"/>
</dbReference>
<dbReference type="InterPro" id="IPR008271">
    <property type="entry name" value="Ser/Thr_kinase_AS"/>
</dbReference>
<proteinExistence type="predicted"/>
<dbReference type="PROSITE" id="PS00108">
    <property type="entry name" value="PROTEIN_KINASE_ST"/>
    <property type="match status" value="1"/>
</dbReference>
<dbReference type="PROSITE" id="PS50011">
    <property type="entry name" value="PROTEIN_KINASE_DOM"/>
    <property type="match status" value="1"/>
</dbReference>
<dbReference type="Gene3D" id="2.10.25.10">
    <property type="entry name" value="Laminin"/>
    <property type="match status" value="1"/>
</dbReference>
<dbReference type="SMART" id="SM00181">
    <property type="entry name" value="EGF"/>
    <property type="match status" value="2"/>
</dbReference>